<feature type="compositionally biased region" description="Polar residues" evidence="6">
    <location>
        <begin position="593"/>
        <end position="627"/>
    </location>
</feature>
<dbReference type="PROSITE" id="PS00463">
    <property type="entry name" value="ZN2_CY6_FUNGAL_1"/>
    <property type="match status" value="1"/>
</dbReference>
<feature type="compositionally biased region" description="Basic residues" evidence="6">
    <location>
        <begin position="262"/>
        <end position="272"/>
    </location>
</feature>
<sequence>MAAKRSFDQAGLGDEENRAVKRQSSEEQLQSPDDIFGNAGLDDVGAQDLYGDQAYLVNAIESTNRAQAGVFEEAELHQNLDPTYLPVVLEGMTADMMPTTSASVADNVSGLFEEPLSASEGVAGANGDQTSLDEGVSASQVTSANGGPAESNNAPTEDAATAAATDVQVPQEEAPAPPKKRKGRPPGSRNTTTRASKKNKNKEGSSDNAGDDKDDKRDASLEMRQTYAMKIPAKPLKPGEPDDTDAEFSEFDEESDEESRNGKRTKRRRKSKRDPSRTTLACDLCKMRKAKCDKGLFGCSNCRNQNRICWVTDPIWLRTERRGALILMRRRIIHLEWLNNCLEQAARSLSSRVKALLQQLQKANITPVPEEPLAVDPTKLVIQQTIRYLKQSRKNPNNCDEYPSEFNTHGPGDLEDLITSPLDPYPEDHPERHPEFNTMGDASFEAYVSEGFEDPTGIRIKQNFVQQMARDSRAQAQGPSGPQQNGAMPGHVDNGTRPAHPTGRQQGTIQYPTTPPAAAYQGRYAQVNMGQLPKQAGLPQDPTYNTQLAAQLAASQFSSSFQPSTPYMPNQPFFAPPPGFQQQQQQQKHQQQRHATAQPSSTIPAPPATESSTSTQFPRPENANMQNNNMYTQSTRQVHPNALEDLARFQYQQQQQQQQQQQMAAPKQSQHTNYETLPQINTPGYSTHYPYEQQGQDDPQLATGPTYPDISDHALTQYLGPNEYDLYGPDAAAALAWASMPGGAAAAAAAAYPHEGMSLIGGGGGGVPSSSAGVSQPPTSTPTTTATATTAATTDNVPQKKAKRGGRRKKQQQQQQQQ</sequence>
<reference evidence="8 9" key="1">
    <citation type="journal article" date="2016" name="DNA Res.">
        <title>Genome sequence of Aspergillus luchuensis NBRC 4314.</title>
        <authorList>
            <person name="Yamada O."/>
            <person name="Machida M."/>
            <person name="Hosoyama A."/>
            <person name="Goto M."/>
            <person name="Takahashi T."/>
            <person name="Futagami T."/>
            <person name="Yamagata Y."/>
            <person name="Takeuchi M."/>
            <person name="Kobayashi T."/>
            <person name="Koike H."/>
            <person name="Abe K."/>
            <person name="Asai K."/>
            <person name="Arita M."/>
            <person name="Fujita N."/>
            <person name="Fukuda K."/>
            <person name="Higa K."/>
            <person name="Horikawa H."/>
            <person name="Ishikawa T."/>
            <person name="Jinno K."/>
            <person name="Kato Y."/>
            <person name="Kirimura K."/>
            <person name="Mizutani O."/>
            <person name="Nakasone K."/>
            <person name="Sano M."/>
            <person name="Shiraishi Y."/>
            <person name="Tsukahara M."/>
            <person name="Gomi K."/>
        </authorList>
    </citation>
    <scope>NUCLEOTIDE SEQUENCE [LARGE SCALE GENOMIC DNA]</scope>
    <source>
        <strain evidence="8 9">RIB 2604</strain>
    </source>
</reference>
<dbReference type="Gene3D" id="4.10.240.10">
    <property type="entry name" value="Zn(2)-C6 fungal-type DNA-binding domain"/>
    <property type="match status" value="1"/>
</dbReference>
<dbReference type="Pfam" id="PF00172">
    <property type="entry name" value="Zn_clus"/>
    <property type="match status" value="1"/>
</dbReference>
<feature type="compositionally biased region" description="Polar residues" evidence="6">
    <location>
        <begin position="503"/>
        <end position="512"/>
    </location>
</feature>
<evidence type="ECO:0000313" key="9">
    <source>
        <dbReference type="Proteomes" id="UP000075230"/>
    </source>
</evidence>
<dbReference type="EMBL" id="BCWF01000006">
    <property type="protein sequence ID" value="GAT20061.1"/>
    <property type="molecule type" value="Genomic_DNA"/>
</dbReference>
<feature type="compositionally biased region" description="Polar residues" evidence="6">
    <location>
        <begin position="667"/>
        <end position="685"/>
    </location>
</feature>
<feature type="domain" description="Zn(2)-C6 fungal-type" evidence="7">
    <location>
        <begin position="281"/>
        <end position="309"/>
    </location>
</feature>
<feature type="compositionally biased region" description="Low complexity" evidence="6">
    <location>
        <begin position="580"/>
        <end position="589"/>
    </location>
</feature>
<dbReference type="GO" id="GO:0000981">
    <property type="term" value="F:DNA-binding transcription factor activity, RNA polymerase II-specific"/>
    <property type="evidence" value="ECO:0007669"/>
    <property type="project" value="InterPro"/>
</dbReference>
<feature type="compositionally biased region" description="Polar residues" evidence="6">
    <location>
        <begin position="127"/>
        <end position="155"/>
    </location>
</feature>
<proteinExistence type="predicted"/>
<evidence type="ECO:0000256" key="5">
    <source>
        <dbReference type="SAM" id="Coils"/>
    </source>
</evidence>
<evidence type="ECO:0000259" key="7">
    <source>
        <dbReference type="PROSITE" id="PS50048"/>
    </source>
</evidence>
<dbReference type="Proteomes" id="UP000075230">
    <property type="component" value="Unassembled WGS sequence"/>
</dbReference>
<feature type="region of interest" description="Disordered" evidence="6">
    <location>
        <begin position="467"/>
        <end position="516"/>
    </location>
</feature>
<protein>
    <submittedName>
        <fullName evidence="8">Similar to An07g07640</fullName>
    </submittedName>
</protein>
<feature type="compositionally biased region" description="Basic and acidic residues" evidence="6">
    <location>
        <begin position="201"/>
        <end position="221"/>
    </location>
</feature>
<dbReference type="VEuPathDB" id="FungiDB:ASPFODRAFT_194949"/>
<feature type="compositionally biased region" description="Low complexity" evidence="6">
    <location>
        <begin position="768"/>
        <end position="794"/>
    </location>
</feature>
<feature type="compositionally biased region" description="Basic residues" evidence="6">
    <location>
        <begin position="800"/>
        <end position="811"/>
    </location>
</feature>
<accession>A0A146F2V4</accession>
<gene>
    <name evidence="8" type="ORF">RIB2604_00606490</name>
</gene>
<feature type="compositionally biased region" description="Acidic residues" evidence="6">
    <location>
        <begin position="241"/>
        <end position="257"/>
    </location>
</feature>
<dbReference type="SUPFAM" id="SSF57701">
    <property type="entry name" value="Zn2/Cys6 DNA-binding domain"/>
    <property type="match status" value="1"/>
</dbReference>
<evidence type="ECO:0000256" key="4">
    <source>
        <dbReference type="ARBA" id="ARBA00023242"/>
    </source>
</evidence>
<feature type="region of interest" description="Disordered" evidence="6">
    <location>
        <begin position="1"/>
        <end position="41"/>
    </location>
</feature>
<feature type="compositionally biased region" description="Low complexity" evidence="6">
    <location>
        <begin position="158"/>
        <end position="174"/>
    </location>
</feature>
<dbReference type="InterPro" id="IPR036864">
    <property type="entry name" value="Zn2-C6_fun-type_DNA-bd_sf"/>
</dbReference>
<feature type="compositionally biased region" description="Low complexity" evidence="6">
    <location>
        <begin position="650"/>
        <end position="662"/>
    </location>
</feature>
<evidence type="ECO:0000256" key="6">
    <source>
        <dbReference type="SAM" id="MobiDB-lite"/>
    </source>
</evidence>
<evidence type="ECO:0000256" key="1">
    <source>
        <dbReference type="ARBA" id="ARBA00023015"/>
    </source>
</evidence>
<dbReference type="SMART" id="SM00066">
    <property type="entry name" value="GAL4"/>
    <property type="match status" value="1"/>
</dbReference>
<name>A0A146F2V4_ASPKA</name>
<keyword evidence="5" id="KW-0175">Coiled coil</keyword>
<feature type="compositionally biased region" description="Polar residues" evidence="6">
    <location>
        <begin position="474"/>
        <end position="486"/>
    </location>
</feature>
<feature type="region of interest" description="Disordered" evidence="6">
    <location>
        <begin position="762"/>
        <end position="818"/>
    </location>
</feature>
<dbReference type="GO" id="GO:0009893">
    <property type="term" value="P:positive regulation of metabolic process"/>
    <property type="evidence" value="ECO:0007669"/>
    <property type="project" value="UniProtKB-ARBA"/>
</dbReference>
<comment type="caution">
    <text evidence="8">The sequence shown here is derived from an EMBL/GenBank/DDBJ whole genome shotgun (WGS) entry which is preliminary data.</text>
</comment>
<evidence type="ECO:0000256" key="2">
    <source>
        <dbReference type="ARBA" id="ARBA00023125"/>
    </source>
</evidence>
<reference evidence="9" key="2">
    <citation type="submission" date="2016-02" db="EMBL/GenBank/DDBJ databases">
        <title>Genome sequencing of Aspergillus luchuensis NBRC 4314.</title>
        <authorList>
            <person name="Yamada O."/>
        </authorList>
    </citation>
    <scope>NUCLEOTIDE SEQUENCE [LARGE SCALE GENOMIC DNA]</scope>
    <source>
        <strain evidence="9">RIB 2604</strain>
    </source>
</reference>
<feature type="region of interest" description="Disordered" evidence="6">
    <location>
        <begin position="120"/>
        <end position="278"/>
    </location>
</feature>
<dbReference type="PROSITE" id="PS50048">
    <property type="entry name" value="ZN2_CY6_FUNGAL_2"/>
    <property type="match status" value="1"/>
</dbReference>
<feature type="region of interest" description="Disordered" evidence="6">
    <location>
        <begin position="650"/>
        <end position="709"/>
    </location>
</feature>
<dbReference type="InterPro" id="IPR001138">
    <property type="entry name" value="Zn2Cys6_DnaBD"/>
</dbReference>
<keyword evidence="1" id="KW-0805">Transcription regulation</keyword>
<feature type="coiled-coil region" evidence="5">
    <location>
        <begin position="339"/>
        <end position="366"/>
    </location>
</feature>
<dbReference type="GO" id="GO:0008270">
    <property type="term" value="F:zinc ion binding"/>
    <property type="evidence" value="ECO:0007669"/>
    <property type="project" value="InterPro"/>
</dbReference>
<evidence type="ECO:0000256" key="3">
    <source>
        <dbReference type="ARBA" id="ARBA00023163"/>
    </source>
</evidence>
<keyword evidence="4" id="KW-0539">Nucleus</keyword>
<dbReference type="AlphaFoldDB" id="A0A146F2V4"/>
<feature type="region of interest" description="Disordered" evidence="6">
    <location>
        <begin position="555"/>
        <end position="627"/>
    </location>
</feature>
<evidence type="ECO:0000313" key="8">
    <source>
        <dbReference type="EMBL" id="GAT20061.1"/>
    </source>
</evidence>
<dbReference type="CDD" id="cd00067">
    <property type="entry name" value="GAL4"/>
    <property type="match status" value="1"/>
</dbReference>
<keyword evidence="3" id="KW-0804">Transcription</keyword>
<keyword evidence="2" id="KW-0238">DNA-binding</keyword>
<organism evidence="8 9">
    <name type="scientific">Aspergillus kawachii</name>
    <name type="common">White koji mold</name>
    <name type="synonym">Aspergillus awamori var. kawachi</name>
    <dbReference type="NCBI Taxonomy" id="1069201"/>
    <lineage>
        <taxon>Eukaryota</taxon>
        <taxon>Fungi</taxon>
        <taxon>Dikarya</taxon>
        <taxon>Ascomycota</taxon>
        <taxon>Pezizomycotina</taxon>
        <taxon>Eurotiomycetes</taxon>
        <taxon>Eurotiomycetidae</taxon>
        <taxon>Eurotiales</taxon>
        <taxon>Aspergillaceae</taxon>
        <taxon>Aspergillus</taxon>
        <taxon>Aspergillus subgen. Circumdati</taxon>
    </lineage>
</organism>
<dbReference type="GO" id="GO:0003677">
    <property type="term" value="F:DNA binding"/>
    <property type="evidence" value="ECO:0007669"/>
    <property type="project" value="UniProtKB-KW"/>
</dbReference>
<feature type="compositionally biased region" description="Basic and acidic residues" evidence="6">
    <location>
        <begin position="15"/>
        <end position="25"/>
    </location>
</feature>